<sequence>MIPTEHYEQLLESRRRCIALEIENEALQRETQDAIRIRAHLKTELRAKDRQLEASSSPQRQTTTPPQQRTPDTPAIPLSHRSKPAHWLPDIQSTITELSTTVMPTEPRDQEFTAAITQLAGMLASISSADRVRLMEGWYPLPPNPTEVDVLIADALRSTNCPIPMQCVRVAADKGKGAEYQADKRLRVVARVGRNNRARAVVLTGTNSGIDFKAYMARLYGPVLSEHG</sequence>
<proteinExistence type="predicted"/>
<keyword evidence="3" id="KW-1185">Reference proteome</keyword>
<accession>A0A8J6DZF1</accession>
<evidence type="ECO:0000313" key="3">
    <source>
        <dbReference type="Proteomes" id="UP000717585"/>
    </source>
</evidence>
<dbReference type="AlphaFoldDB" id="A0A8J6DZF1"/>
<reference evidence="2" key="1">
    <citation type="submission" date="2021-05" db="EMBL/GenBank/DDBJ databases">
        <title>A free-living protist that lacks canonical eukaryotic 1 DNA replication and segregation systems.</title>
        <authorList>
            <person name="Salas-Leiva D.E."/>
            <person name="Tromer E.C."/>
            <person name="Curtis B.A."/>
            <person name="Jerlstrom-Hultqvist J."/>
            <person name="Kolisko M."/>
            <person name="Yi Z."/>
            <person name="Salas-Leiva J.S."/>
            <person name="Gallot-Lavallee L."/>
            <person name="Kops G.J.P.L."/>
            <person name="Archibald J.M."/>
            <person name="Simpson A.G.B."/>
            <person name="Roger A.J."/>
        </authorList>
    </citation>
    <scope>NUCLEOTIDE SEQUENCE</scope>
    <source>
        <strain evidence="2">BICM</strain>
    </source>
</reference>
<name>A0A8J6DZF1_9EUKA</name>
<feature type="region of interest" description="Disordered" evidence="1">
    <location>
        <begin position="49"/>
        <end position="87"/>
    </location>
</feature>
<comment type="caution">
    <text evidence="2">The sequence shown here is derived from an EMBL/GenBank/DDBJ whole genome shotgun (WGS) entry which is preliminary data.</text>
</comment>
<protein>
    <submittedName>
        <fullName evidence="2">Chaperone ClpB</fullName>
    </submittedName>
</protein>
<dbReference type="Proteomes" id="UP000717585">
    <property type="component" value="Unassembled WGS sequence"/>
</dbReference>
<dbReference type="EMBL" id="JAHDYR010000064">
    <property type="protein sequence ID" value="KAG9390638.1"/>
    <property type="molecule type" value="Genomic_DNA"/>
</dbReference>
<gene>
    <name evidence="2" type="ORF">J8273_8003</name>
</gene>
<evidence type="ECO:0000256" key="1">
    <source>
        <dbReference type="SAM" id="MobiDB-lite"/>
    </source>
</evidence>
<organism evidence="2 3">
    <name type="scientific">Carpediemonas membranifera</name>
    <dbReference type="NCBI Taxonomy" id="201153"/>
    <lineage>
        <taxon>Eukaryota</taxon>
        <taxon>Metamonada</taxon>
        <taxon>Carpediemonas-like organisms</taxon>
        <taxon>Carpediemonas</taxon>
    </lineage>
</organism>
<evidence type="ECO:0000313" key="2">
    <source>
        <dbReference type="EMBL" id="KAG9390638.1"/>
    </source>
</evidence>
<feature type="compositionally biased region" description="Low complexity" evidence="1">
    <location>
        <begin position="58"/>
        <end position="73"/>
    </location>
</feature>